<organism evidence="2 3">
    <name type="scientific">Thermocoleostomius sinensis A174</name>
    <dbReference type="NCBI Taxonomy" id="2016057"/>
    <lineage>
        <taxon>Bacteria</taxon>
        <taxon>Bacillati</taxon>
        <taxon>Cyanobacteriota</taxon>
        <taxon>Cyanophyceae</taxon>
        <taxon>Oculatellales</taxon>
        <taxon>Oculatellaceae</taxon>
        <taxon>Thermocoleostomius</taxon>
    </lineage>
</organism>
<sequence>MNTETINEVRRSLGWLIALGVVMVMLGITAIVEPFIASIVVARVLSWTFLLAGIVRILHALQSRRQRGFWLKLLIGMFYMVASVLLLSNMLGAKLTLTLVFGWTILIQGMVEIITALKIRSEPGWGLMVFSGIVALILGILILNRWPNNAIWLLGFFTGVSFIFTGIWMIMLPRAISNHFAAN</sequence>
<protein>
    <submittedName>
        <fullName evidence="2">HdeD family acid-resistance protein</fullName>
    </submittedName>
</protein>
<reference evidence="2" key="1">
    <citation type="submission" date="2022-12" db="EMBL/GenBank/DDBJ databases">
        <title>Polyphasic identification of a Novel Hot-Spring Cyanobacterium Ocullathermofonsia sinensis gen nov. sp. nov. and Genomic Insights on its Adaptations to the Thermal Habitat.</title>
        <authorList>
            <person name="Daroch M."/>
            <person name="Tang J."/>
            <person name="Jiang Y."/>
        </authorList>
    </citation>
    <scope>NUCLEOTIDE SEQUENCE</scope>
    <source>
        <strain evidence="2">PKUAC-SCTA174</strain>
    </source>
</reference>
<dbReference type="InterPro" id="IPR052712">
    <property type="entry name" value="Acid_resist_chaperone_HdeD"/>
</dbReference>
<feature type="transmembrane region" description="Helical" evidence="1">
    <location>
        <begin position="97"/>
        <end position="117"/>
    </location>
</feature>
<feature type="transmembrane region" description="Helical" evidence="1">
    <location>
        <begin position="124"/>
        <end position="144"/>
    </location>
</feature>
<dbReference type="Proteomes" id="UP001163152">
    <property type="component" value="Chromosome"/>
</dbReference>
<keyword evidence="3" id="KW-1185">Reference proteome</keyword>
<evidence type="ECO:0000313" key="2">
    <source>
        <dbReference type="EMBL" id="WAL60970.1"/>
    </source>
</evidence>
<evidence type="ECO:0000256" key="1">
    <source>
        <dbReference type="SAM" id="Phobius"/>
    </source>
</evidence>
<feature type="transmembrane region" description="Helical" evidence="1">
    <location>
        <begin position="12"/>
        <end position="32"/>
    </location>
</feature>
<feature type="transmembrane region" description="Helical" evidence="1">
    <location>
        <begin position="38"/>
        <end position="58"/>
    </location>
</feature>
<dbReference type="AlphaFoldDB" id="A0A9E8ZCY1"/>
<dbReference type="EMBL" id="CP113797">
    <property type="protein sequence ID" value="WAL60970.1"/>
    <property type="molecule type" value="Genomic_DNA"/>
</dbReference>
<dbReference type="RefSeq" id="WP_268610926.1">
    <property type="nucleotide sequence ID" value="NZ_CP113797.1"/>
</dbReference>
<dbReference type="PANTHER" id="PTHR34989">
    <property type="entry name" value="PROTEIN HDED"/>
    <property type="match status" value="1"/>
</dbReference>
<dbReference type="KEGG" id="tsin:OXH18_02935"/>
<keyword evidence="1" id="KW-0472">Membrane</keyword>
<gene>
    <name evidence="2" type="ORF">OXH18_02935</name>
</gene>
<dbReference type="Pfam" id="PF03729">
    <property type="entry name" value="DUF308"/>
    <property type="match status" value="1"/>
</dbReference>
<dbReference type="PANTHER" id="PTHR34989:SF1">
    <property type="entry name" value="PROTEIN HDED"/>
    <property type="match status" value="1"/>
</dbReference>
<accession>A0A9E8ZCY1</accession>
<keyword evidence="1" id="KW-1133">Transmembrane helix</keyword>
<evidence type="ECO:0000313" key="3">
    <source>
        <dbReference type="Proteomes" id="UP001163152"/>
    </source>
</evidence>
<feature type="transmembrane region" description="Helical" evidence="1">
    <location>
        <begin position="150"/>
        <end position="170"/>
    </location>
</feature>
<proteinExistence type="predicted"/>
<feature type="transmembrane region" description="Helical" evidence="1">
    <location>
        <begin position="70"/>
        <end position="91"/>
    </location>
</feature>
<name>A0A9E8ZCY1_9CYAN</name>
<dbReference type="InterPro" id="IPR005325">
    <property type="entry name" value="DUF308_memb"/>
</dbReference>
<keyword evidence="1" id="KW-0812">Transmembrane</keyword>
<dbReference type="GO" id="GO:0005886">
    <property type="term" value="C:plasma membrane"/>
    <property type="evidence" value="ECO:0007669"/>
    <property type="project" value="TreeGrafter"/>
</dbReference>